<sequence length="123" mass="14128">MGRGESLIDDSVVFAIETTKSIQEPRHAFRLLAKLLALLALTYTVPARVTFHVAPKYEECFQVAIDRIKELGCPEHDIDKTLGMSQLMQQSIKRLETEPKFVDTCCGTRQYCSDKQFKYYFCL</sequence>
<evidence type="ECO:0000313" key="2">
    <source>
        <dbReference type="Proteomes" id="UP000005239"/>
    </source>
</evidence>
<accession>A0A2A6C947</accession>
<organism evidence="1 2">
    <name type="scientific">Pristionchus pacificus</name>
    <name type="common">Parasitic nematode worm</name>
    <dbReference type="NCBI Taxonomy" id="54126"/>
    <lineage>
        <taxon>Eukaryota</taxon>
        <taxon>Metazoa</taxon>
        <taxon>Ecdysozoa</taxon>
        <taxon>Nematoda</taxon>
        <taxon>Chromadorea</taxon>
        <taxon>Rhabditida</taxon>
        <taxon>Rhabditina</taxon>
        <taxon>Diplogasteromorpha</taxon>
        <taxon>Diplogasteroidea</taxon>
        <taxon>Neodiplogasteridae</taxon>
        <taxon>Pristionchus</taxon>
    </lineage>
</organism>
<dbReference type="Proteomes" id="UP000005239">
    <property type="component" value="Unassembled WGS sequence"/>
</dbReference>
<accession>A0A8R1UBN9</accession>
<keyword evidence="2" id="KW-1185">Reference proteome</keyword>
<reference evidence="2" key="1">
    <citation type="journal article" date="2008" name="Nat. Genet.">
        <title>The Pristionchus pacificus genome provides a unique perspective on nematode lifestyle and parasitism.</title>
        <authorList>
            <person name="Dieterich C."/>
            <person name="Clifton S.W."/>
            <person name="Schuster L.N."/>
            <person name="Chinwalla A."/>
            <person name="Delehaunty K."/>
            <person name="Dinkelacker I."/>
            <person name="Fulton L."/>
            <person name="Fulton R."/>
            <person name="Godfrey J."/>
            <person name="Minx P."/>
            <person name="Mitreva M."/>
            <person name="Roeseler W."/>
            <person name="Tian H."/>
            <person name="Witte H."/>
            <person name="Yang S.P."/>
            <person name="Wilson R.K."/>
            <person name="Sommer R.J."/>
        </authorList>
    </citation>
    <scope>NUCLEOTIDE SEQUENCE [LARGE SCALE GENOMIC DNA]</scope>
    <source>
        <strain evidence="2">PS312</strain>
    </source>
</reference>
<dbReference type="EnsemblMetazoa" id="PPA18282.1">
    <property type="protein sequence ID" value="PPA18282.1"/>
    <property type="gene ID" value="WBGene00107836"/>
</dbReference>
<dbReference type="AlphaFoldDB" id="A0A2A6C947"/>
<reference evidence="1" key="2">
    <citation type="submission" date="2022-06" db="UniProtKB">
        <authorList>
            <consortium name="EnsemblMetazoa"/>
        </authorList>
    </citation>
    <scope>IDENTIFICATION</scope>
    <source>
        <strain evidence="1">PS312</strain>
    </source>
</reference>
<name>A0A2A6C947_PRIPA</name>
<gene>
    <name evidence="1" type="primary">WBGene00107836</name>
</gene>
<evidence type="ECO:0000313" key="1">
    <source>
        <dbReference type="EnsemblMetazoa" id="PPA18282.1"/>
    </source>
</evidence>
<proteinExistence type="predicted"/>
<protein>
    <submittedName>
        <fullName evidence="1">Uncharacterized protein</fullName>
    </submittedName>
</protein>